<dbReference type="AlphaFoldDB" id="A0A1D2VLW9"/>
<dbReference type="InParanoid" id="A0A1D2VLW9"/>
<dbReference type="Proteomes" id="UP000095038">
    <property type="component" value="Unassembled WGS sequence"/>
</dbReference>
<evidence type="ECO:0000313" key="1">
    <source>
        <dbReference type="EMBL" id="ODV62608.1"/>
    </source>
</evidence>
<reference evidence="2" key="1">
    <citation type="submission" date="2016-05" db="EMBL/GenBank/DDBJ databases">
        <title>Comparative genomics of biotechnologically important yeasts.</title>
        <authorList>
            <consortium name="DOE Joint Genome Institute"/>
            <person name="Riley R."/>
            <person name="Haridas S."/>
            <person name="Wolfe K.H."/>
            <person name="Lopes M.R."/>
            <person name="Hittinger C.T."/>
            <person name="Goker M."/>
            <person name="Salamov A."/>
            <person name="Wisecaver J."/>
            <person name="Long T.M."/>
            <person name="Aerts A.L."/>
            <person name="Barry K."/>
            <person name="Choi C."/>
            <person name="Clum A."/>
            <person name="Coughlan A.Y."/>
            <person name="Deshpande S."/>
            <person name="Douglass A.P."/>
            <person name="Hanson S.J."/>
            <person name="Klenk H.-P."/>
            <person name="Labutti K."/>
            <person name="Lapidus A."/>
            <person name="Lindquist E."/>
            <person name="Lipzen A."/>
            <person name="Meier-Kolthoff J.P."/>
            <person name="Ohm R.A."/>
            <person name="Otillar R.P."/>
            <person name="Pangilinan J."/>
            <person name="Peng Y."/>
            <person name="Rokas A."/>
            <person name="Rosa C.A."/>
            <person name="Scheuner C."/>
            <person name="Sibirny A.A."/>
            <person name="Slot J.C."/>
            <person name="Stielow J.B."/>
            <person name="Sun H."/>
            <person name="Kurtzman C.P."/>
            <person name="Blackwell M."/>
            <person name="Grigoriev I.V."/>
            <person name="Jeffries T.W."/>
        </authorList>
    </citation>
    <scope>NUCLEOTIDE SEQUENCE [LARGE SCALE GENOMIC DNA]</scope>
    <source>
        <strain evidence="2">DSM 1968</strain>
    </source>
</reference>
<dbReference type="EMBL" id="KV454477">
    <property type="protein sequence ID" value="ODV62608.1"/>
    <property type="molecule type" value="Genomic_DNA"/>
</dbReference>
<dbReference type="RefSeq" id="XP_020048915.1">
    <property type="nucleotide sequence ID" value="XM_020192882.1"/>
</dbReference>
<proteinExistence type="predicted"/>
<dbReference type="GeneID" id="30966518"/>
<keyword evidence="2" id="KW-1185">Reference proteome</keyword>
<protein>
    <submittedName>
        <fullName evidence="1">Uncharacterized protein</fullName>
    </submittedName>
</protein>
<gene>
    <name evidence="1" type="ORF">ASCRUDRAFT_74956</name>
</gene>
<evidence type="ECO:0000313" key="2">
    <source>
        <dbReference type="Proteomes" id="UP000095038"/>
    </source>
</evidence>
<organism evidence="1 2">
    <name type="scientific">Ascoidea rubescens DSM 1968</name>
    <dbReference type="NCBI Taxonomy" id="1344418"/>
    <lineage>
        <taxon>Eukaryota</taxon>
        <taxon>Fungi</taxon>
        <taxon>Dikarya</taxon>
        <taxon>Ascomycota</taxon>
        <taxon>Saccharomycotina</taxon>
        <taxon>Saccharomycetes</taxon>
        <taxon>Ascoideaceae</taxon>
        <taxon>Ascoidea</taxon>
    </lineage>
</organism>
<accession>A0A1D2VLW9</accession>
<sequence>MNNIDSASHHQDDLLLSSITSMMMICESQTMKCICMCRWWDLAHLILAQLQVKDSSLRFICS</sequence>
<name>A0A1D2VLW9_9ASCO</name>